<feature type="region of interest" description="Disordered" evidence="2">
    <location>
        <begin position="1"/>
        <end position="41"/>
    </location>
</feature>
<keyword evidence="1" id="KW-0175">Coiled coil</keyword>
<evidence type="ECO:0000313" key="4">
    <source>
        <dbReference type="Proteomes" id="UP000036403"/>
    </source>
</evidence>
<evidence type="ECO:0000313" key="3">
    <source>
        <dbReference type="EMBL" id="KMQ89178.1"/>
    </source>
</evidence>
<evidence type="ECO:0000256" key="1">
    <source>
        <dbReference type="SAM" id="Coils"/>
    </source>
</evidence>
<gene>
    <name evidence="3" type="ORF">RF55_11215</name>
</gene>
<dbReference type="AlphaFoldDB" id="A0A0J7KFI4"/>
<protein>
    <submittedName>
        <fullName evidence="3">Trihelix transcription factor ptl-like protein</fullName>
    </submittedName>
</protein>
<proteinExistence type="predicted"/>
<feature type="region of interest" description="Disordered" evidence="2">
    <location>
        <begin position="56"/>
        <end position="86"/>
    </location>
</feature>
<feature type="coiled-coil region" evidence="1">
    <location>
        <begin position="91"/>
        <end position="140"/>
    </location>
</feature>
<comment type="caution">
    <text evidence="3">The sequence shown here is derived from an EMBL/GenBank/DDBJ whole genome shotgun (WGS) entry which is preliminary data.</text>
</comment>
<keyword evidence="4" id="KW-1185">Reference proteome</keyword>
<dbReference type="OrthoDB" id="7554918at2759"/>
<feature type="compositionally biased region" description="Polar residues" evidence="2">
    <location>
        <begin position="19"/>
        <end position="41"/>
    </location>
</feature>
<reference evidence="3 4" key="1">
    <citation type="submission" date="2015-04" db="EMBL/GenBank/DDBJ databases">
        <title>Lasius niger genome sequencing.</title>
        <authorList>
            <person name="Konorov E.A."/>
            <person name="Nikitin M.A."/>
            <person name="Kirill M.V."/>
            <person name="Chang P."/>
        </authorList>
    </citation>
    <scope>NUCLEOTIDE SEQUENCE [LARGE SCALE GENOMIC DNA]</scope>
    <source>
        <tissue evidence="3">Whole</tissue>
    </source>
</reference>
<dbReference type="PaxDb" id="67767-A0A0J7KFI4"/>
<accession>A0A0J7KFI4</accession>
<dbReference type="Proteomes" id="UP000036403">
    <property type="component" value="Unassembled WGS sequence"/>
</dbReference>
<feature type="compositionally biased region" description="Polar residues" evidence="2">
    <location>
        <begin position="56"/>
        <end position="72"/>
    </location>
</feature>
<dbReference type="EMBL" id="LBMM01008061">
    <property type="protein sequence ID" value="KMQ89178.1"/>
    <property type="molecule type" value="Genomic_DNA"/>
</dbReference>
<name>A0A0J7KFI4_LASNI</name>
<organism evidence="3 4">
    <name type="scientific">Lasius niger</name>
    <name type="common">Black garden ant</name>
    <dbReference type="NCBI Taxonomy" id="67767"/>
    <lineage>
        <taxon>Eukaryota</taxon>
        <taxon>Metazoa</taxon>
        <taxon>Ecdysozoa</taxon>
        <taxon>Arthropoda</taxon>
        <taxon>Hexapoda</taxon>
        <taxon>Insecta</taxon>
        <taxon>Pterygota</taxon>
        <taxon>Neoptera</taxon>
        <taxon>Endopterygota</taxon>
        <taxon>Hymenoptera</taxon>
        <taxon>Apocrita</taxon>
        <taxon>Aculeata</taxon>
        <taxon>Formicoidea</taxon>
        <taxon>Formicidae</taxon>
        <taxon>Formicinae</taxon>
        <taxon>Lasius</taxon>
        <taxon>Lasius</taxon>
    </lineage>
</organism>
<sequence length="164" mass="18857">MITNNKKTGRSGATCPYETFTTGVSETENIPTESSASTSQDFSIFESGTTNQESIATTPTISNQSNLQNTLSVEEMQSRNKRQMSTTAKVLQTCQESMKELIDRIQEEKHDKIERDKEILAEYRQMRQSYEKYLDKVEEQLIIANKMREERNNLLKAFLDKPTK</sequence>
<evidence type="ECO:0000256" key="2">
    <source>
        <dbReference type="SAM" id="MobiDB-lite"/>
    </source>
</evidence>